<protein>
    <submittedName>
        <fullName evidence="2">DUF2171 domain-containing protein</fullName>
    </submittedName>
</protein>
<evidence type="ECO:0000313" key="3">
    <source>
        <dbReference type="Proteomes" id="UP001196870"/>
    </source>
</evidence>
<proteinExistence type="predicted"/>
<organism evidence="2 3">
    <name type="scientific">Plastoroseomonas hellenica</name>
    <dbReference type="NCBI Taxonomy" id="2687306"/>
    <lineage>
        <taxon>Bacteria</taxon>
        <taxon>Pseudomonadati</taxon>
        <taxon>Pseudomonadota</taxon>
        <taxon>Alphaproteobacteria</taxon>
        <taxon>Acetobacterales</taxon>
        <taxon>Acetobacteraceae</taxon>
        <taxon>Plastoroseomonas</taxon>
    </lineage>
</organism>
<dbReference type="Pfam" id="PF09939">
    <property type="entry name" value="DUF2171"/>
    <property type="match status" value="1"/>
</dbReference>
<dbReference type="InterPro" id="IPR018684">
    <property type="entry name" value="DUF2171"/>
</dbReference>
<comment type="caution">
    <text evidence="2">The sequence shown here is derived from an EMBL/GenBank/DDBJ whole genome shotgun (WGS) entry which is preliminary data.</text>
</comment>
<gene>
    <name evidence="2" type="ORF">GXW71_14225</name>
</gene>
<sequence length="139" mass="14755">MERGEIQEHMPVVGSDGRPFGTVDRIAGAYIKLSKSDPLAEGEHRYLPRSTVAGLDGGLVRLSMPARQAWQATLTEAEMEQRLTLDAAERADLGVEPDTRPHGSRAHAHGGPKGQRQHGTSGQAPGPGGRLSFGAKNIG</sequence>
<evidence type="ECO:0000313" key="2">
    <source>
        <dbReference type="EMBL" id="MBR0665515.1"/>
    </source>
</evidence>
<dbReference type="EMBL" id="JAAGBB010000015">
    <property type="protein sequence ID" value="MBR0665515.1"/>
    <property type="molecule type" value="Genomic_DNA"/>
</dbReference>
<feature type="compositionally biased region" description="Basic and acidic residues" evidence="1">
    <location>
        <begin position="82"/>
        <end position="101"/>
    </location>
</feature>
<name>A0ABS5EYZ2_9PROT</name>
<feature type="region of interest" description="Disordered" evidence="1">
    <location>
        <begin position="82"/>
        <end position="139"/>
    </location>
</feature>
<dbReference type="Proteomes" id="UP001196870">
    <property type="component" value="Unassembled WGS sequence"/>
</dbReference>
<evidence type="ECO:0000256" key="1">
    <source>
        <dbReference type="SAM" id="MobiDB-lite"/>
    </source>
</evidence>
<accession>A0ABS5EYZ2</accession>
<reference evidence="3" key="1">
    <citation type="journal article" date="2021" name="Syst. Appl. Microbiol.">
        <title>Roseomonas hellenica sp. nov., isolated from roots of wild-growing Alkanna tinctoria.</title>
        <authorList>
            <person name="Rat A."/>
            <person name="Naranjo H.D."/>
            <person name="Lebbe L."/>
            <person name="Cnockaert M."/>
            <person name="Krigas N."/>
            <person name="Grigoriadou K."/>
            <person name="Maloupa E."/>
            <person name="Willems A."/>
        </authorList>
    </citation>
    <scope>NUCLEOTIDE SEQUENCE [LARGE SCALE GENOMIC DNA]</scope>
    <source>
        <strain evidence="3">LMG 31523</strain>
    </source>
</reference>
<keyword evidence="3" id="KW-1185">Reference proteome</keyword>